<dbReference type="GO" id="GO:0016757">
    <property type="term" value="F:glycosyltransferase activity"/>
    <property type="evidence" value="ECO:0007669"/>
    <property type="project" value="UniProtKB-KW"/>
</dbReference>
<evidence type="ECO:0000256" key="4">
    <source>
        <dbReference type="SAM" id="MobiDB-lite"/>
    </source>
</evidence>
<dbReference type="PANTHER" id="PTHR12526">
    <property type="entry name" value="GLYCOSYLTRANSFERASE"/>
    <property type="match status" value="1"/>
</dbReference>
<dbReference type="Gene3D" id="3.40.50.2000">
    <property type="entry name" value="Glycogen Phosphorylase B"/>
    <property type="match status" value="2"/>
</dbReference>
<sequence length="450" mass="46953">MRILLAQNLIHLPSHGGANRSNRLLLERLAARGHTCEVVGPLTGALATVEPGRAVRALVERGAAVRSDDGGTVVYTHHGVTVHAVRSPSLLPRTVRAVAERLRPDRTLVPGDDPGHLMLGAALGATPDRVVYLVHTIQQLPFGPGAFHPSEAGTRLVRRAARLVAVSDAAAAYLHEHAGLTAEVVRPQVYGTGPFPLHGRPGQGAVTMVNPCGYKGISVLLGLADARPEVPFLAVPTWGADAADRAELARRPNVTVIPPVDDIDEVLSRTRVLLMPSLWDETFGYTCVEAMLRGVPVLASAVGGLLEAKLGVPGSLPVRPVTAYRREPGAARPEPVVPAQELGPWLAALDALLDDPAHYARQSAASRSAALAFVDGLDPDAFERCLAEPLPPGAPLGAPSGAPLGAQPTGTAAPLDRAAALRLLAARRRSAAPNAPTNTATTTAATTTEE</sequence>
<dbReference type="EMBL" id="BSSA01000004">
    <property type="protein sequence ID" value="GLW69312.1"/>
    <property type="molecule type" value="Genomic_DNA"/>
</dbReference>
<evidence type="ECO:0000256" key="2">
    <source>
        <dbReference type="ARBA" id="ARBA00022676"/>
    </source>
</evidence>
<evidence type="ECO:0000256" key="3">
    <source>
        <dbReference type="ARBA" id="ARBA00022679"/>
    </source>
</evidence>
<reference evidence="7" key="1">
    <citation type="submission" date="2023-02" db="EMBL/GenBank/DDBJ databases">
        <title>Kitasatospora phosalacinea NBRC 14627.</title>
        <authorList>
            <person name="Ichikawa N."/>
            <person name="Sato H."/>
            <person name="Tonouchi N."/>
        </authorList>
    </citation>
    <scope>NUCLEOTIDE SEQUENCE</scope>
    <source>
        <strain evidence="7">NBRC 14627</strain>
    </source>
</reference>
<dbReference type="SUPFAM" id="SSF53756">
    <property type="entry name" value="UDP-Glycosyltransferase/glycogen phosphorylase"/>
    <property type="match status" value="1"/>
</dbReference>
<dbReference type="Pfam" id="PF13439">
    <property type="entry name" value="Glyco_transf_4"/>
    <property type="match status" value="1"/>
</dbReference>
<evidence type="ECO:0000259" key="6">
    <source>
        <dbReference type="Pfam" id="PF13439"/>
    </source>
</evidence>
<feature type="region of interest" description="Disordered" evidence="4">
    <location>
        <begin position="392"/>
        <end position="412"/>
    </location>
</feature>
<dbReference type="AlphaFoldDB" id="A0A9W6Q723"/>
<evidence type="ECO:0000256" key="1">
    <source>
        <dbReference type="ARBA" id="ARBA00021292"/>
    </source>
</evidence>
<dbReference type="RefSeq" id="WP_285735186.1">
    <property type="nucleotide sequence ID" value="NZ_BSSA01000004.1"/>
</dbReference>
<feature type="region of interest" description="Disordered" evidence="4">
    <location>
        <begin position="426"/>
        <end position="450"/>
    </location>
</feature>
<proteinExistence type="predicted"/>
<comment type="caution">
    <text evidence="7">The sequence shown here is derived from an EMBL/GenBank/DDBJ whole genome shotgun (WGS) entry which is preliminary data.</text>
</comment>
<keyword evidence="2" id="KW-0328">Glycosyltransferase</keyword>
<dbReference type="Proteomes" id="UP001165041">
    <property type="component" value="Unassembled WGS sequence"/>
</dbReference>
<evidence type="ECO:0000313" key="7">
    <source>
        <dbReference type="EMBL" id="GLW69312.1"/>
    </source>
</evidence>
<feature type="domain" description="Glycosyltransferase subfamily 4-like N-terminal" evidence="6">
    <location>
        <begin position="16"/>
        <end position="184"/>
    </location>
</feature>
<feature type="domain" description="Glycosyl transferase family 1" evidence="5">
    <location>
        <begin position="251"/>
        <end position="307"/>
    </location>
</feature>
<name>A0A9W6Q723_9ACTN</name>
<accession>A0A9W6Q723</accession>
<dbReference type="InterPro" id="IPR001296">
    <property type="entry name" value="Glyco_trans_1"/>
</dbReference>
<gene>
    <name evidence="7" type="ORF">Kpho02_16110</name>
</gene>
<dbReference type="CDD" id="cd03801">
    <property type="entry name" value="GT4_PimA-like"/>
    <property type="match status" value="1"/>
</dbReference>
<dbReference type="PANTHER" id="PTHR12526:SF510">
    <property type="entry name" value="D-INOSITOL 3-PHOSPHATE GLYCOSYLTRANSFERASE"/>
    <property type="match status" value="1"/>
</dbReference>
<feature type="compositionally biased region" description="Low complexity" evidence="4">
    <location>
        <begin position="431"/>
        <end position="450"/>
    </location>
</feature>
<protein>
    <recommendedName>
        <fullName evidence="1">D-inositol 3-phosphate glycosyltransferase</fullName>
    </recommendedName>
</protein>
<dbReference type="InterPro" id="IPR028098">
    <property type="entry name" value="Glyco_trans_4-like_N"/>
</dbReference>
<evidence type="ECO:0000259" key="5">
    <source>
        <dbReference type="Pfam" id="PF00534"/>
    </source>
</evidence>
<evidence type="ECO:0000313" key="8">
    <source>
        <dbReference type="Proteomes" id="UP001165041"/>
    </source>
</evidence>
<dbReference type="Pfam" id="PF00534">
    <property type="entry name" value="Glycos_transf_1"/>
    <property type="match status" value="1"/>
</dbReference>
<organism evidence="7 8">
    <name type="scientific">Kitasatospora phosalacinea</name>
    <dbReference type="NCBI Taxonomy" id="2065"/>
    <lineage>
        <taxon>Bacteria</taxon>
        <taxon>Bacillati</taxon>
        <taxon>Actinomycetota</taxon>
        <taxon>Actinomycetes</taxon>
        <taxon>Kitasatosporales</taxon>
        <taxon>Streptomycetaceae</taxon>
        <taxon>Kitasatospora</taxon>
    </lineage>
</organism>
<keyword evidence="3" id="KW-0808">Transferase</keyword>
<feature type="compositionally biased region" description="Low complexity" evidence="4">
    <location>
        <begin position="395"/>
        <end position="412"/>
    </location>
</feature>